<dbReference type="SUPFAM" id="SSF53335">
    <property type="entry name" value="S-adenosyl-L-methionine-dependent methyltransferases"/>
    <property type="match status" value="1"/>
</dbReference>
<dbReference type="InterPro" id="IPR002052">
    <property type="entry name" value="DNA_methylase_N6_adenine_CS"/>
</dbReference>
<organism evidence="4 5">
    <name type="scientific">Paraglaciecola chathamensis</name>
    <dbReference type="NCBI Taxonomy" id="368405"/>
    <lineage>
        <taxon>Bacteria</taxon>
        <taxon>Pseudomonadati</taxon>
        <taxon>Pseudomonadota</taxon>
        <taxon>Gammaproteobacteria</taxon>
        <taxon>Alteromonadales</taxon>
        <taxon>Alteromonadaceae</taxon>
        <taxon>Paraglaciecola</taxon>
    </lineage>
</organism>
<dbReference type="PROSITE" id="PS00092">
    <property type="entry name" value="N6_MTASE"/>
    <property type="match status" value="1"/>
</dbReference>
<dbReference type="InterPro" id="IPR029063">
    <property type="entry name" value="SAM-dependent_MTases_sf"/>
</dbReference>
<evidence type="ECO:0008006" key="6">
    <source>
        <dbReference type="Google" id="ProtNLM"/>
    </source>
</evidence>
<evidence type="ECO:0000313" key="5">
    <source>
        <dbReference type="Proteomes" id="UP000622604"/>
    </source>
</evidence>
<dbReference type="AlphaFoldDB" id="A0A8H9ID17"/>
<keyword evidence="1" id="KW-0489">Methyltransferase</keyword>
<proteinExistence type="predicted"/>
<comment type="caution">
    <text evidence="4">The sequence shown here is derived from an EMBL/GenBank/DDBJ whole genome shotgun (WGS) entry which is preliminary data.</text>
</comment>
<evidence type="ECO:0000256" key="2">
    <source>
        <dbReference type="ARBA" id="ARBA00022679"/>
    </source>
</evidence>
<keyword evidence="3" id="KW-0949">S-adenosyl-L-methionine</keyword>
<dbReference type="GO" id="GO:0032259">
    <property type="term" value="P:methylation"/>
    <property type="evidence" value="ECO:0007669"/>
    <property type="project" value="UniProtKB-KW"/>
</dbReference>
<evidence type="ECO:0000256" key="3">
    <source>
        <dbReference type="ARBA" id="ARBA00022691"/>
    </source>
</evidence>
<dbReference type="CDD" id="cd02440">
    <property type="entry name" value="AdoMet_MTases"/>
    <property type="match status" value="1"/>
</dbReference>
<keyword evidence="2" id="KW-0808">Transferase</keyword>
<name>A0A8H9ID17_9ALTE</name>
<dbReference type="EMBL" id="BMZC01000014">
    <property type="protein sequence ID" value="GGZ77967.1"/>
    <property type="molecule type" value="Genomic_DNA"/>
</dbReference>
<dbReference type="GO" id="GO:0003676">
    <property type="term" value="F:nucleic acid binding"/>
    <property type="evidence" value="ECO:0007669"/>
    <property type="project" value="InterPro"/>
</dbReference>
<gene>
    <name evidence="4" type="ORF">GCM10011274_40110</name>
</gene>
<dbReference type="Proteomes" id="UP000622604">
    <property type="component" value="Unassembled WGS sequence"/>
</dbReference>
<reference evidence="4" key="1">
    <citation type="journal article" date="2014" name="Int. J. Syst. Evol. Microbiol.">
        <title>Complete genome sequence of Corynebacterium casei LMG S-19264T (=DSM 44701T), isolated from a smear-ripened cheese.</title>
        <authorList>
            <consortium name="US DOE Joint Genome Institute (JGI-PGF)"/>
            <person name="Walter F."/>
            <person name="Albersmeier A."/>
            <person name="Kalinowski J."/>
            <person name="Ruckert C."/>
        </authorList>
    </citation>
    <scope>NUCLEOTIDE SEQUENCE</scope>
    <source>
        <strain evidence="4">KCTC 32337</strain>
    </source>
</reference>
<protein>
    <recommendedName>
        <fullName evidence="6">Methyltransferase small domain-containing protein</fullName>
    </recommendedName>
</protein>
<evidence type="ECO:0000256" key="1">
    <source>
        <dbReference type="ARBA" id="ARBA00022603"/>
    </source>
</evidence>
<dbReference type="Gene3D" id="3.40.50.150">
    <property type="entry name" value="Vaccinia Virus protein VP39"/>
    <property type="match status" value="1"/>
</dbReference>
<evidence type="ECO:0000313" key="4">
    <source>
        <dbReference type="EMBL" id="GGZ77967.1"/>
    </source>
</evidence>
<dbReference type="RefSeq" id="WP_013755074.1">
    <property type="nucleotide sequence ID" value="NZ_BMZC01000014.1"/>
</dbReference>
<sequence length="366" mass="41948">MQLHQILTDHISFVSDRKLVLTSELQRKDFTRLKALLLRLGAQWDNKQSEFIFTRHAPSLVQRIIDLGSSNVNKFHLYPSTPKVFDFMKEFTPICYLGASGQRKLRVLEPSIGLCYLATALKDFLLQEGRDCILDGYDIDPLNVELSLQKGFNVQERDFLTVEPEPIYDLVLMNPPFDGSAFVDHVRHASRFLTPTGVLVSVIPVNMPRLLKDDVRHRWLMDRIRLYCPEQLEEGNFLDKDTFKNVSIDTTVITLNSESAYQKDLASARTLEAQLCSISLSIDNNPKELSLLSERNTQVFSAKTIDMFLSGFLDTKLNEELNLHPAFVEQFKQFIQYEYLPLTKRIPKHSLCLDNLLFGASLMKAA</sequence>
<dbReference type="GO" id="GO:0008168">
    <property type="term" value="F:methyltransferase activity"/>
    <property type="evidence" value="ECO:0007669"/>
    <property type="project" value="UniProtKB-KW"/>
</dbReference>
<reference evidence="4" key="2">
    <citation type="submission" date="2020-09" db="EMBL/GenBank/DDBJ databases">
        <authorList>
            <person name="Sun Q."/>
            <person name="Kim S."/>
        </authorList>
    </citation>
    <scope>NUCLEOTIDE SEQUENCE</scope>
    <source>
        <strain evidence="4">KCTC 32337</strain>
    </source>
</reference>
<accession>A0A8H9ID17</accession>